<sequence>MEREKLIKKLLHVLEHTEEHFETIISLLKELNLNYSEYEELYKKLKEANEKIKGTL</sequence>
<name>D5VR97_METIM</name>
<feature type="coiled-coil region" evidence="1">
    <location>
        <begin position="28"/>
        <end position="55"/>
    </location>
</feature>
<accession>D5VR97</accession>
<dbReference type="AlphaFoldDB" id="D5VR97"/>
<keyword evidence="3" id="KW-1185">Reference proteome</keyword>
<dbReference type="eggNOG" id="arCOG09568">
    <property type="taxonomic scope" value="Archaea"/>
</dbReference>
<dbReference type="EMBL" id="CP002009">
    <property type="protein sequence ID" value="ADG13100.1"/>
    <property type="molecule type" value="Genomic_DNA"/>
</dbReference>
<protein>
    <submittedName>
        <fullName evidence="2">Uncharacterized protein</fullName>
    </submittedName>
</protein>
<dbReference type="KEGG" id="mif:Metin_0430"/>
<dbReference type="RefSeq" id="WP_013099846.1">
    <property type="nucleotide sequence ID" value="NC_014122.1"/>
</dbReference>
<gene>
    <name evidence="2" type="ordered locus">Metin_0430</name>
</gene>
<dbReference type="GeneID" id="60552801"/>
<reference evidence="2" key="1">
    <citation type="submission" date="2010-04" db="EMBL/GenBank/DDBJ databases">
        <title>Complete sequence of Methanocaldococcus infernus ME.</title>
        <authorList>
            <consortium name="US DOE Joint Genome Institute"/>
            <person name="Lucas S."/>
            <person name="Copeland A."/>
            <person name="Lapidus A."/>
            <person name="Cheng J.-F."/>
            <person name="Bruce D."/>
            <person name="Goodwin L."/>
            <person name="Pitluck S."/>
            <person name="Munk A.C."/>
            <person name="Detter J.C."/>
            <person name="Han C."/>
            <person name="Tapia R."/>
            <person name="Land M."/>
            <person name="Hauser L."/>
            <person name="Kyrpides N."/>
            <person name="Mikhailova N."/>
            <person name="Sieprawska-Lupa M."/>
            <person name="Whitman W.B."/>
            <person name="Woyke T."/>
        </authorList>
    </citation>
    <scope>NUCLEOTIDE SEQUENCE [LARGE SCALE GENOMIC DNA]</scope>
    <source>
        <strain evidence="2">ME</strain>
    </source>
</reference>
<dbReference type="HOGENOM" id="CLU_3003135_0_0_2"/>
<dbReference type="Proteomes" id="UP000002061">
    <property type="component" value="Chromosome"/>
</dbReference>
<dbReference type="STRING" id="573063.Metin_0430"/>
<evidence type="ECO:0000313" key="2">
    <source>
        <dbReference type="EMBL" id="ADG13100.1"/>
    </source>
</evidence>
<evidence type="ECO:0000313" key="3">
    <source>
        <dbReference type="Proteomes" id="UP000002061"/>
    </source>
</evidence>
<organism evidence="2 3">
    <name type="scientific">Methanocaldococcus infernus (strain DSM 11812 / JCM 15783 / ME)</name>
    <dbReference type="NCBI Taxonomy" id="573063"/>
    <lineage>
        <taxon>Archaea</taxon>
        <taxon>Methanobacteriati</taxon>
        <taxon>Methanobacteriota</taxon>
        <taxon>Methanomada group</taxon>
        <taxon>Methanococci</taxon>
        <taxon>Methanococcales</taxon>
        <taxon>Methanocaldococcaceae</taxon>
        <taxon>Methanocaldococcus</taxon>
    </lineage>
</organism>
<evidence type="ECO:0000256" key="1">
    <source>
        <dbReference type="SAM" id="Coils"/>
    </source>
</evidence>
<proteinExistence type="predicted"/>
<keyword evidence="1" id="KW-0175">Coiled coil</keyword>